<dbReference type="PROSITE" id="PS50887">
    <property type="entry name" value="GGDEF"/>
    <property type="match status" value="1"/>
</dbReference>
<dbReference type="Pfam" id="PF07694">
    <property type="entry name" value="5TM-5TMR_LYT"/>
    <property type="match status" value="1"/>
</dbReference>
<organism evidence="8 9">
    <name type="scientific">Heyndrickxia sporothermodurans</name>
    <dbReference type="NCBI Taxonomy" id="46224"/>
    <lineage>
        <taxon>Bacteria</taxon>
        <taxon>Bacillati</taxon>
        <taxon>Bacillota</taxon>
        <taxon>Bacilli</taxon>
        <taxon>Bacillales</taxon>
        <taxon>Bacillaceae</taxon>
        <taxon>Heyndrickxia</taxon>
    </lineage>
</organism>
<dbReference type="GO" id="GO:0000155">
    <property type="term" value="F:phosphorelay sensor kinase activity"/>
    <property type="evidence" value="ECO:0007669"/>
    <property type="project" value="InterPro"/>
</dbReference>
<dbReference type="NCBIfam" id="TIGR00254">
    <property type="entry name" value="GGDEF"/>
    <property type="match status" value="1"/>
</dbReference>
<evidence type="ECO:0000256" key="1">
    <source>
        <dbReference type="ARBA" id="ARBA00004651"/>
    </source>
</evidence>
<dbReference type="PANTHER" id="PTHR45138">
    <property type="entry name" value="REGULATORY COMPONENTS OF SENSORY TRANSDUCTION SYSTEM"/>
    <property type="match status" value="1"/>
</dbReference>
<dbReference type="Proteomes" id="UP000075666">
    <property type="component" value="Unassembled WGS sequence"/>
</dbReference>
<comment type="subcellular location">
    <subcellularLocation>
        <location evidence="1">Cell membrane</location>
        <topology evidence="1">Multi-pass membrane protein</topology>
    </subcellularLocation>
</comment>
<dbReference type="Gene3D" id="3.30.70.270">
    <property type="match status" value="1"/>
</dbReference>
<dbReference type="OrthoDB" id="9759607at2"/>
<dbReference type="CDD" id="cd01949">
    <property type="entry name" value="GGDEF"/>
    <property type="match status" value="1"/>
</dbReference>
<keyword evidence="5 6" id="KW-0472">Membrane</keyword>
<evidence type="ECO:0000256" key="4">
    <source>
        <dbReference type="ARBA" id="ARBA00022989"/>
    </source>
</evidence>
<dbReference type="PATRIC" id="fig|46224.3.peg.2291"/>
<keyword evidence="2" id="KW-1003">Cell membrane</keyword>
<evidence type="ECO:0000256" key="6">
    <source>
        <dbReference type="SAM" id="Phobius"/>
    </source>
</evidence>
<feature type="transmembrane region" description="Helical" evidence="6">
    <location>
        <begin position="96"/>
        <end position="120"/>
    </location>
</feature>
<dbReference type="GO" id="GO:0043709">
    <property type="term" value="P:cell adhesion involved in single-species biofilm formation"/>
    <property type="evidence" value="ECO:0007669"/>
    <property type="project" value="TreeGrafter"/>
</dbReference>
<accession>A0A150KJT2</accession>
<dbReference type="GO" id="GO:1902201">
    <property type="term" value="P:negative regulation of bacterial-type flagellum-dependent cell motility"/>
    <property type="evidence" value="ECO:0007669"/>
    <property type="project" value="TreeGrafter"/>
</dbReference>
<keyword evidence="3 6" id="KW-0812">Transmembrane</keyword>
<evidence type="ECO:0000313" key="9">
    <source>
        <dbReference type="Proteomes" id="UP000075666"/>
    </source>
</evidence>
<proteinExistence type="predicted"/>
<dbReference type="RefSeq" id="WP_066236133.1">
    <property type="nucleotide sequence ID" value="NZ_LQYN01000170.1"/>
</dbReference>
<keyword evidence="4 6" id="KW-1133">Transmembrane helix</keyword>
<feature type="transmembrane region" description="Helical" evidence="6">
    <location>
        <begin position="35"/>
        <end position="55"/>
    </location>
</feature>
<evidence type="ECO:0000256" key="2">
    <source>
        <dbReference type="ARBA" id="ARBA00022475"/>
    </source>
</evidence>
<reference evidence="8 9" key="1">
    <citation type="submission" date="2016-01" db="EMBL/GenBank/DDBJ databases">
        <title>Genome Sequences of Twelve Sporeforming Bacillus Species Isolated from Foods.</title>
        <authorList>
            <person name="Berendsen E.M."/>
            <person name="Wells-Bennik M.H."/>
            <person name="Krawcyk A.O."/>
            <person name="De Jong A."/>
            <person name="Holsappel S."/>
            <person name="Eijlander R.T."/>
            <person name="Kuipers O.P."/>
        </authorList>
    </citation>
    <scope>NUCLEOTIDE SEQUENCE [LARGE SCALE GENOMIC DNA]</scope>
    <source>
        <strain evidence="8 9">B4102</strain>
    </source>
</reference>
<dbReference type="InterPro" id="IPR050469">
    <property type="entry name" value="Diguanylate_Cyclase"/>
</dbReference>
<comment type="caution">
    <text evidence="8">The sequence shown here is derived from an EMBL/GenBank/DDBJ whole genome shotgun (WGS) entry which is preliminary data.</text>
</comment>
<dbReference type="PANTHER" id="PTHR45138:SF9">
    <property type="entry name" value="DIGUANYLATE CYCLASE DGCM-RELATED"/>
    <property type="match status" value="1"/>
</dbReference>
<dbReference type="InterPro" id="IPR011620">
    <property type="entry name" value="Sig_transdc_His_kinase_LytS_TM"/>
</dbReference>
<dbReference type="InterPro" id="IPR000160">
    <property type="entry name" value="GGDEF_dom"/>
</dbReference>
<evidence type="ECO:0000256" key="5">
    <source>
        <dbReference type="ARBA" id="ARBA00023136"/>
    </source>
</evidence>
<dbReference type="GO" id="GO:0005886">
    <property type="term" value="C:plasma membrane"/>
    <property type="evidence" value="ECO:0007669"/>
    <property type="project" value="UniProtKB-SubCell"/>
</dbReference>
<dbReference type="STRING" id="46224.B4102_4243"/>
<dbReference type="FunFam" id="3.30.70.270:FF:000001">
    <property type="entry name" value="Diguanylate cyclase domain protein"/>
    <property type="match status" value="1"/>
</dbReference>
<gene>
    <name evidence="8" type="ORF">B4102_4243</name>
</gene>
<evidence type="ECO:0000313" key="8">
    <source>
        <dbReference type="EMBL" id="KYC84167.1"/>
    </source>
</evidence>
<dbReference type="SMART" id="SM00267">
    <property type="entry name" value="GGDEF"/>
    <property type="match status" value="1"/>
</dbReference>
<dbReference type="GO" id="GO:0052621">
    <property type="term" value="F:diguanylate cyclase activity"/>
    <property type="evidence" value="ECO:0007669"/>
    <property type="project" value="TreeGrafter"/>
</dbReference>
<evidence type="ECO:0000256" key="3">
    <source>
        <dbReference type="ARBA" id="ARBA00022692"/>
    </source>
</evidence>
<sequence>MIKTMLANMAIILFMHLCIQHLYFTYGQKKKRTAILHVIIVSLTVITLFYFPILIENRFRFDLRAIPISFIGILHGPLYVIPVVIISAIGRLSLGGLGALPGVIFGITVPAVISLIIRYCVNWKKINYGKGLLYSTIIWAACDLPFLFYVHLDAEFYLLRYITFQISMLILFSFTKLSFKHNQLLSRFKFFADHDPLTKLYNMKRFNEEIMKTKQTENNKAFIAMLDIDHFKRINDTFGHQAGDQVLIDFAQTLLKFHRKGSIIARYGGEEFIAYKLAPTIEDAASSLDELRKYVEAQQFYTESGDPLSKITISIGIAPLFPDSKLEQAVKIAGGHLYKAKENGRNRVVF</sequence>
<feature type="transmembrane region" description="Helical" evidence="6">
    <location>
        <begin position="158"/>
        <end position="179"/>
    </location>
</feature>
<evidence type="ECO:0000259" key="7">
    <source>
        <dbReference type="PROSITE" id="PS50887"/>
    </source>
</evidence>
<name>A0A150KJT2_9BACI</name>
<feature type="transmembrane region" description="Helical" evidence="6">
    <location>
        <begin position="5"/>
        <end position="23"/>
    </location>
</feature>
<feature type="transmembrane region" description="Helical" evidence="6">
    <location>
        <begin position="67"/>
        <end position="90"/>
    </location>
</feature>
<dbReference type="InterPro" id="IPR029787">
    <property type="entry name" value="Nucleotide_cyclase"/>
</dbReference>
<dbReference type="EMBL" id="LQYN01000170">
    <property type="protein sequence ID" value="KYC84167.1"/>
    <property type="molecule type" value="Genomic_DNA"/>
</dbReference>
<keyword evidence="9" id="KW-1185">Reference proteome</keyword>
<dbReference type="InterPro" id="IPR043128">
    <property type="entry name" value="Rev_trsase/Diguanyl_cyclase"/>
</dbReference>
<dbReference type="SUPFAM" id="SSF55073">
    <property type="entry name" value="Nucleotide cyclase"/>
    <property type="match status" value="1"/>
</dbReference>
<feature type="transmembrane region" description="Helical" evidence="6">
    <location>
        <begin position="132"/>
        <end position="152"/>
    </location>
</feature>
<feature type="domain" description="GGDEF" evidence="7">
    <location>
        <begin position="219"/>
        <end position="350"/>
    </location>
</feature>
<dbReference type="Pfam" id="PF00990">
    <property type="entry name" value="GGDEF"/>
    <property type="match status" value="1"/>
</dbReference>
<dbReference type="GO" id="GO:0071555">
    <property type="term" value="P:cell wall organization"/>
    <property type="evidence" value="ECO:0007669"/>
    <property type="project" value="InterPro"/>
</dbReference>
<dbReference type="AlphaFoldDB" id="A0A150KJT2"/>
<protein>
    <recommendedName>
        <fullName evidence="7">GGDEF domain-containing protein</fullName>
    </recommendedName>
</protein>